<dbReference type="PANTHER" id="PTHR33227:SF21">
    <property type="entry name" value="F12F1.21 PROTEIN"/>
    <property type="match status" value="1"/>
</dbReference>
<protein>
    <recommendedName>
        <fullName evidence="6">Stigma-specific STIG1-like protein 1</fullName>
    </recommendedName>
</protein>
<dbReference type="EMBL" id="JADFTS010000002">
    <property type="protein sequence ID" value="KAF9619235.1"/>
    <property type="molecule type" value="Genomic_DNA"/>
</dbReference>
<name>A0A835IHU3_9MAGN</name>
<accession>A0A835IHU3</accession>
<sequence length="155" mass="17468">MKLLNLVFVAIVFMSLSFNGAFTLIEDHGDDEDALVDEVGEDMINTLDEIEEPSSLGGESRFLYQQKQKGKLTCNKYPRICRTKRSPGPDCCKKKCVNVMTDQQNCGMCGNRCRYPQICCRGNCVNPRNDRKNCGGCNIRCKRGDFCSYGMCNYA</sequence>
<keyword evidence="5" id="KW-1185">Reference proteome</keyword>
<feature type="chain" id="PRO_5032549494" description="Stigma-specific STIG1-like protein 1" evidence="3">
    <location>
        <begin position="22"/>
        <end position="155"/>
    </location>
</feature>
<evidence type="ECO:0000256" key="1">
    <source>
        <dbReference type="ARBA" id="ARBA00006010"/>
    </source>
</evidence>
<evidence type="ECO:0000313" key="5">
    <source>
        <dbReference type="Proteomes" id="UP000631114"/>
    </source>
</evidence>
<gene>
    <name evidence="4" type="ORF">IFM89_005789</name>
</gene>
<dbReference type="InterPro" id="IPR006969">
    <property type="entry name" value="Stig-like"/>
</dbReference>
<keyword evidence="2 3" id="KW-0732">Signal</keyword>
<comment type="similarity">
    <text evidence="1">Belongs to the STIG1 family.</text>
</comment>
<dbReference type="AlphaFoldDB" id="A0A835IHU3"/>
<dbReference type="Proteomes" id="UP000631114">
    <property type="component" value="Unassembled WGS sequence"/>
</dbReference>
<comment type="caution">
    <text evidence="4">The sequence shown here is derived from an EMBL/GenBank/DDBJ whole genome shotgun (WGS) entry which is preliminary data.</text>
</comment>
<proteinExistence type="inferred from homology"/>
<evidence type="ECO:0000256" key="3">
    <source>
        <dbReference type="SAM" id="SignalP"/>
    </source>
</evidence>
<evidence type="ECO:0000313" key="4">
    <source>
        <dbReference type="EMBL" id="KAF9619235.1"/>
    </source>
</evidence>
<feature type="signal peptide" evidence="3">
    <location>
        <begin position="1"/>
        <end position="21"/>
    </location>
</feature>
<dbReference type="OrthoDB" id="5421723at2759"/>
<evidence type="ECO:0008006" key="6">
    <source>
        <dbReference type="Google" id="ProtNLM"/>
    </source>
</evidence>
<dbReference type="PANTHER" id="PTHR33227">
    <property type="entry name" value="STIGMA-SPECIFIC STIG1-LIKE PROTEIN 3"/>
    <property type="match status" value="1"/>
</dbReference>
<dbReference type="Pfam" id="PF04885">
    <property type="entry name" value="Stig1"/>
    <property type="match status" value="1"/>
</dbReference>
<reference evidence="4 5" key="1">
    <citation type="submission" date="2020-10" db="EMBL/GenBank/DDBJ databases">
        <title>The Coptis chinensis genome and diversification of protoberbering-type alkaloids.</title>
        <authorList>
            <person name="Wang B."/>
            <person name="Shu S."/>
            <person name="Song C."/>
            <person name="Liu Y."/>
        </authorList>
    </citation>
    <scope>NUCLEOTIDE SEQUENCE [LARGE SCALE GENOMIC DNA]</scope>
    <source>
        <strain evidence="4">HL-2020</strain>
        <tissue evidence="4">Leaf</tissue>
    </source>
</reference>
<organism evidence="4 5">
    <name type="scientific">Coptis chinensis</name>
    <dbReference type="NCBI Taxonomy" id="261450"/>
    <lineage>
        <taxon>Eukaryota</taxon>
        <taxon>Viridiplantae</taxon>
        <taxon>Streptophyta</taxon>
        <taxon>Embryophyta</taxon>
        <taxon>Tracheophyta</taxon>
        <taxon>Spermatophyta</taxon>
        <taxon>Magnoliopsida</taxon>
        <taxon>Ranunculales</taxon>
        <taxon>Ranunculaceae</taxon>
        <taxon>Coptidoideae</taxon>
        <taxon>Coptis</taxon>
    </lineage>
</organism>
<evidence type="ECO:0000256" key="2">
    <source>
        <dbReference type="ARBA" id="ARBA00022729"/>
    </source>
</evidence>